<feature type="domain" description="Glycosyltransferase 2-like" evidence="7">
    <location>
        <begin position="11"/>
        <end position="120"/>
    </location>
</feature>
<dbReference type="RefSeq" id="WP_303539579.1">
    <property type="nucleotide sequence ID" value="NZ_JAUOTP010000001.1"/>
</dbReference>
<dbReference type="Gene3D" id="3.90.550.10">
    <property type="entry name" value="Spore Coat Polysaccharide Biosynthesis Protein SpsA, Chain A"/>
    <property type="match status" value="1"/>
</dbReference>
<dbReference type="PANTHER" id="PTHR43646:SF2">
    <property type="entry name" value="GLYCOSYLTRANSFERASE 2-LIKE DOMAIN-CONTAINING PROTEIN"/>
    <property type="match status" value="1"/>
</dbReference>
<dbReference type="Proteomes" id="UP001169764">
    <property type="component" value="Unassembled WGS sequence"/>
</dbReference>
<dbReference type="Pfam" id="PF00535">
    <property type="entry name" value="Glycos_transf_2"/>
    <property type="match status" value="1"/>
</dbReference>
<evidence type="ECO:0000256" key="2">
    <source>
        <dbReference type="ARBA" id="ARBA00022475"/>
    </source>
</evidence>
<keyword evidence="9" id="KW-1185">Reference proteome</keyword>
<evidence type="ECO:0000256" key="3">
    <source>
        <dbReference type="ARBA" id="ARBA00022676"/>
    </source>
</evidence>
<protein>
    <submittedName>
        <fullName evidence="8">Glycosyltransferase family 2 protein</fullName>
    </submittedName>
</protein>
<keyword evidence="6" id="KW-0812">Transmembrane</keyword>
<evidence type="ECO:0000256" key="1">
    <source>
        <dbReference type="ARBA" id="ARBA00004236"/>
    </source>
</evidence>
<evidence type="ECO:0000313" key="8">
    <source>
        <dbReference type="EMBL" id="MDO6413267.1"/>
    </source>
</evidence>
<comment type="subcellular location">
    <subcellularLocation>
        <location evidence="1">Cell membrane</location>
    </subcellularLocation>
</comment>
<sequence length="337" mass="37397">MRRLIRPKLAIVVIGRNEGERLKACLRSVIGEGPVVYVDSGSSDGSQDFAHALGAKVIQIDVPHFTAARARNAGASFVQEPQFLQFIDGDCEMQPGWIAKGMAALEADPSLALVFGRRRERHPEASVYNALCDDEWDVPVGEVGACGGDILIREVAYRAVGGYPEDMIAGEEPDMSMRLRAAGWRLARIEGEMTLHDAAIMRFGQWWRRTKRAGHAFAELAWRHPRSTWPNWSASVWRDVIWGGLIPALAMLGIVGGLFRPVFLLITAACIALFLVNIARIYRRRLAEGLPPRLARASAVLLMIGKIPEFAGFVAFHRERRSGRKAVLIEYKDTTRA</sequence>
<evidence type="ECO:0000259" key="7">
    <source>
        <dbReference type="Pfam" id="PF00535"/>
    </source>
</evidence>
<dbReference type="PANTHER" id="PTHR43646">
    <property type="entry name" value="GLYCOSYLTRANSFERASE"/>
    <property type="match status" value="1"/>
</dbReference>
<reference evidence="8" key="1">
    <citation type="submission" date="2023-07" db="EMBL/GenBank/DDBJ databases">
        <authorList>
            <person name="Kim M."/>
        </authorList>
    </citation>
    <scope>NUCLEOTIDE SEQUENCE</scope>
    <source>
        <strain evidence="8">BIUV-7</strain>
    </source>
</reference>
<keyword evidence="6" id="KW-1133">Transmembrane helix</keyword>
<keyword evidence="3" id="KW-0328">Glycosyltransferase</keyword>
<proteinExistence type="predicted"/>
<dbReference type="InterPro" id="IPR001173">
    <property type="entry name" value="Glyco_trans_2-like"/>
</dbReference>
<feature type="transmembrane region" description="Helical" evidence="6">
    <location>
        <begin position="262"/>
        <end position="282"/>
    </location>
</feature>
<keyword evidence="2" id="KW-1003">Cell membrane</keyword>
<gene>
    <name evidence="8" type="ORF">Q4F19_02630</name>
</gene>
<keyword evidence="5 6" id="KW-0472">Membrane</keyword>
<evidence type="ECO:0000313" key="9">
    <source>
        <dbReference type="Proteomes" id="UP001169764"/>
    </source>
</evidence>
<comment type="caution">
    <text evidence="8">The sequence shown here is derived from an EMBL/GenBank/DDBJ whole genome shotgun (WGS) entry which is preliminary data.</text>
</comment>
<name>A0ABT8Y4L7_9SPHN</name>
<dbReference type="SUPFAM" id="SSF53448">
    <property type="entry name" value="Nucleotide-diphospho-sugar transferases"/>
    <property type="match status" value="1"/>
</dbReference>
<dbReference type="EMBL" id="JAUOTP010000001">
    <property type="protein sequence ID" value="MDO6413267.1"/>
    <property type="molecule type" value="Genomic_DNA"/>
</dbReference>
<evidence type="ECO:0000256" key="4">
    <source>
        <dbReference type="ARBA" id="ARBA00022679"/>
    </source>
</evidence>
<accession>A0ABT8Y4L7</accession>
<evidence type="ECO:0000256" key="5">
    <source>
        <dbReference type="ARBA" id="ARBA00023136"/>
    </source>
</evidence>
<dbReference type="InterPro" id="IPR029044">
    <property type="entry name" value="Nucleotide-diphossugar_trans"/>
</dbReference>
<evidence type="ECO:0000256" key="6">
    <source>
        <dbReference type="SAM" id="Phobius"/>
    </source>
</evidence>
<organism evidence="8 9">
    <name type="scientific">Sphingomonas natans</name>
    <dbReference type="NCBI Taxonomy" id="3063330"/>
    <lineage>
        <taxon>Bacteria</taxon>
        <taxon>Pseudomonadati</taxon>
        <taxon>Pseudomonadota</taxon>
        <taxon>Alphaproteobacteria</taxon>
        <taxon>Sphingomonadales</taxon>
        <taxon>Sphingomonadaceae</taxon>
        <taxon>Sphingomonas</taxon>
    </lineage>
</organism>
<keyword evidence="4" id="KW-0808">Transferase</keyword>
<dbReference type="CDD" id="cd00761">
    <property type="entry name" value="Glyco_tranf_GTA_type"/>
    <property type="match status" value="1"/>
</dbReference>